<gene>
    <name evidence="11" type="ORF">C2845_PM13G25540</name>
</gene>
<evidence type="ECO:0000256" key="6">
    <source>
        <dbReference type="ARBA" id="ARBA00022884"/>
    </source>
</evidence>
<evidence type="ECO:0000256" key="1">
    <source>
        <dbReference type="ARBA" id="ARBA00004229"/>
    </source>
</evidence>
<keyword evidence="2" id="KW-0150">Chloroplast</keyword>
<keyword evidence="3" id="KW-0934">Plastid</keyword>
<reference evidence="12" key="1">
    <citation type="journal article" date="2019" name="Nat. Commun.">
        <title>The genome of broomcorn millet.</title>
        <authorList>
            <person name="Zou C."/>
            <person name="Miki D."/>
            <person name="Li D."/>
            <person name="Tang Q."/>
            <person name="Xiao L."/>
            <person name="Rajput S."/>
            <person name="Deng P."/>
            <person name="Jia W."/>
            <person name="Huang R."/>
            <person name="Zhang M."/>
            <person name="Sun Y."/>
            <person name="Hu J."/>
            <person name="Fu X."/>
            <person name="Schnable P.S."/>
            <person name="Li F."/>
            <person name="Zhang H."/>
            <person name="Feng B."/>
            <person name="Zhu X."/>
            <person name="Liu R."/>
            <person name="Schnable J.C."/>
            <person name="Zhu J.-K."/>
            <person name="Zhang H."/>
        </authorList>
    </citation>
    <scope>NUCLEOTIDE SEQUENCE [LARGE SCALE GENOMIC DNA]</scope>
</reference>
<dbReference type="EMBL" id="PQIB02000008">
    <property type="protein sequence ID" value="RLN04858.1"/>
    <property type="molecule type" value="Genomic_DNA"/>
</dbReference>
<feature type="domain" description="RRM" evidence="10">
    <location>
        <begin position="216"/>
        <end position="294"/>
    </location>
</feature>
<dbReference type="GO" id="GO:0006397">
    <property type="term" value="P:mRNA processing"/>
    <property type="evidence" value="ECO:0007669"/>
    <property type="project" value="UniProtKB-KW"/>
</dbReference>
<evidence type="ECO:0000259" key="10">
    <source>
        <dbReference type="PROSITE" id="PS50102"/>
    </source>
</evidence>
<evidence type="ECO:0000256" key="3">
    <source>
        <dbReference type="ARBA" id="ARBA00022640"/>
    </source>
</evidence>
<protein>
    <recommendedName>
        <fullName evidence="10">RRM domain-containing protein</fullName>
    </recommendedName>
</protein>
<proteinExistence type="predicted"/>
<dbReference type="InterPro" id="IPR048289">
    <property type="entry name" value="RRM2_NsCP33-like"/>
</dbReference>
<name>A0A3L6RLA1_PANMI</name>
<keyword evidence="4" id="KW-0507">mRNA processing</keyword>
<accession>A0A3L6RLA1</accession>
<evidence type="ECO:0000256" key="5">
    <source>
        <dbReference type="ARBA" id="ARBA00022737"/>
    </source>
</evidence>
<dbReference type="PROSITE" id="PS50102">
    <property type="entry name" value="RRM"/>
    <property type="match status" value="2"/>
</dbReference>
<evidence type="ECO:0000256" key="8">
    <source>
        <dbReference type="PROSITE-ProRule" id="PRU00176"/>
    </source>
</evidence>
<comment type="caution">
    <text evidence="11">The sequence shown here is derived from an EMBL/GenBank/DDBJ whole genome shotgun (WGS) entry which is preliminary data.</text>
</comment>
<dbReference type="InterPro" id="IPR050502">
    <property type="entry name" value="Euk_RNA-bind_prot"/>
</dbReference>
<feature type="region of interest" description="Disordered" evidence="9">
    <location>
        <begin position="68"/>
        <end position="113"/>
    </location>
</feature>
<dbReference type="FunFam" id="3.30.70.330:FF:000725">
    <property type="entry name" value="Ribonucleoprotein"/>
    <property type="match status" value="1"/>
</dbReference>
<dbReference type="Gene3D" id="3.30.70.330">
    <property type="match status" value="2"/>
</dbReference>
<feature type="compositionally biased region" description="Acidic residues" evidence="9">
    <location>
        <begin position="69"/>
        <end position="111"/>
    </location>
</feature>
<keyword evidence="6 8" id="KW-0694">RNA-binding</keyword>
<comment type="subcellular location">
    <subcellularLocation>
        <location evidence="1">Plastid</location>
        <location evidence="1">Chloroplast</location>
    </subcellularLocation>
</comment>
<keyword evidence="5" id="KW-0677">Repeat</keyword>
<evidence type="ECO:0000313" key="11">
    <source>
        <dbReference type="EMBL" id="RLN04858.1"/>
    </source>
</evidence>
<dbReference type="GO" id="GO:0003729">
    <property type="term" value="F:mRNA binding"/>
    <property type="evidence" value="ECO:0007669"/>
    <property type="project" value="TreeGrafter"/>
</dbReference>
<feature type="domain" description="RRM" evidence="10">
    <location>
        <begin position="122"/>
        <end position="200"/>
    </location>
</feature>
<keyword evidence="7" id="KW-0687">Ribonucleoprotein</keyword>
<dbReference type="PANTHER" id="PTHR48025:SF2">
    <property type="entry name" value="OS08G0557100 PROTEIN"/>
    <property type="match status" value="1"/>
</dbReference>
<dbReference type="SUPFAM" id="SSF54928">
    <property type="entry name" value="RNA-binding domain, RBD"/>
    <property type="match status" value="2"/>
</dbReference>
<dbReference type="InterPro" id="IPR000504">
    <property type="entry name" value="RRM_dom"/>
</dbReference>
<dbReference type="OrthoDB" id="439808at2759"/>
<dbReference type="SMART" id="SM00360">
    <property type="entry name" value="RRM"/>
    <property type="match status" value="2"/>
</dbReference>
<dbReference type="FunFam" id="3.30.70.330:FF:000268">
    <property type="entry name" value="31 kDa ribonucleoprotein, chloroplastic"/>
    <property type="match status" value="1"/>
</dbReference>
<dbReference type="Pfam" id="PF00076">
    <property type="entry name" value="RRM_1"/>
    <property type="match status" value="2"/>
</dbReference>
<evidence type="ECO:0000256" key="7">
    <source>
        <dbReference type="ARBA" id="ARBA00023274"/>
    </source>
</evidence>
<dbReference type="PANTHER" id="PTHR48025">
    <property type="entry name" value="OS02G0815200 PROTEIN"/>
    <property type="match status" value="1"/>
</dbReference>
<evidence type="ECO:0000256" key="2">
    <source>
        <dbReference type="ARBA" id="ARBA00022528"/>
    </source>
</evidence>
<organism evidence="11 12">
    <name type="scientific">Panicum miliaceum</name>
    <name type="common">Proso millet</name>
    <name type="synonym">Broomcorn millet</name>
    <dbReference type="NCBI Taxonomy" id="4540"/>
    <lineage>
        <taxon>Eukaryota</taxon>
        <taxon>Viridiplantae</taxon>
        <taxon>Streptophyta</taxon>
        <taxon>Embryophyta</taxon>
        <taxon>Tracheophyta</taxon>
        <taxon>Spermatophyta</taxon>
        <taxon>Magnoliopsida</taxon>
        <taxon>Liliopsida</taxon>
        <taxon>Poales</taxon>
        <taxon>Poaceae</taxon>
        <taxon>PACMAD clade</taxon>
        <taxon>Panicoideae</taxon>
        <taxon>Panicodae</taxon>
        <taxon>Paniceae</taxon>
        <taxon>Panicinae</taxon>
        <taxon>Panicum</taxon>
        <taxon>Panicum sect. Panicum</taxon>
    </lineage>
</organism>
<dbReference type="InterPro" id="IPR012677">
    <property type="entry name" value="Nucleotide-bd_a/b_plait_sf"/>
</dbReference>
<dbReference type="GO" id="GO:0008266">
    <property type="term" value="F:poly(U) RNA binding"/>
    <property type="evidence" value="ECO:0007669"/>
    <property type="project" value="UniProtKB-ARBA"/>
</dbReference>
<dbReference type="CDD" id="cd21608">
    <property type="entry name" value="RRM2_NsCP33_like"/>
    <property type="match status" value="1"/>
</dbReference>
<sequence length="300" mass="32627">MATTMSLRSLAMAMADAALPPAHKLLPAVPLQLLSSSTRAAPLLLRATRRLPLAPLVASSDAVEAGVEWADEEEEEEEEVAGEAFNEEVGEAEEEVVASGDEEEEGGDGEGEYAAVEPPEEAKVYVGNLPYDVDSEGLAQLFDQAGVVEVAEVIYNRESGQSRGFGFVTMSTIEEADKAIEMFNRYDISGRLLNVNRASPRGARMERPPRQFASAFRAYVGNLPWQVDDSRLVQLFSEHGEVVNATVVYDRETGRSRGFGFVTMASKDELDDAISALDGQELDGRPLRVNVAAERPQRGF</sequence>
<dbReference type="GO" id="GO:1901259">
    <property type="term" value="P:chloroplast rRNA processing"/>
    <property type="evidence" value="ECO:0007669"/>
    <property type="project" value="TreeGrafter"/>
</dbReference>
<evidence type="ECO:0000313" key="12">
    <source>
        <dbReference type="Proteomes" id="UP000275267"/>
    </source>
</evidence>
<dbReference type="InterPro" id="IPR035979">
    <property type="entry name" value="RBD_domain_sf"/>
</dbReference>
<dbReference type="GO" id="GO:1990904">
    <property type="term" value="C:ribonucleoprotein complex"/>
    <property type="evidence" value="ECO:0007669"/>
    <property type="project" value="UniProtKB-KW"/>
</dbReference>
<keyword evidence="12" id="KW-1185">Reference proteome</keyword>
<evidence type="ECO:0000256" key="4">
    <source>
        <dbReference type="ARBA" id="ARBA00022664"/>
    </source>
</evidence>
<dbReference type="GO" id="GO:0009535">
    <property type="term" value="C:chloroplast thylakoid membrane"/>
    <property type="evidence" value="ECO:0007669"/>
    <property type="project" value="TreeGrafter"/>
</dbReference>
<evidence type="ECO:0000256" key="9">
    <source>
        <dbReference type="SAM" id="MobiDB-lite"/>
    </source>
</evidence>
<dbReference type="Proteomes" id="UP000275267">
    <property type="component" value="Unassembled WGS sequence"/>
</dbReference>
<dbReference type="AlphaFoldDB" id="A0A3L6RLA1"/>
<dbReference type="STRING" id="4540.A0A3L6RLA1"/>
<dbReference type="GO" id="GO:0045087">
    <property type="term" value="P:innate immune response"/>
    <property type="evidence" value="ECO:0007669"/>
    <property type="project" value="UniProtKB-ARBA"/>
</dbReference>